<dbReference type="RefSeq" id="WP_271186466.1">
    <property type="nucleotide sequence ID" value="NZ_BSFE01000003.1"/>
</dbReference>
<accession>A0A9W6IM72</accession>
<sequence>MTASVIDRFVALDSAFREHARRGERMYARFAALSGLSSDVPPELLVSRAIAIRDELNAGLGAWKEPGKSMRLVFAAALAAAGRTAPHFFDTRGALNRRRKERGGRGLNHGGSCAALALVSAGGLPHHVDAFYDILEAIAAPWWRRDSAREEMVAAIFAAMGEMPHEALERLDTARQALRTAGVPKSHAEAAACEIAFFDFDPSAIAPAWTTLNTAVRGRSSLRHGIGKTGLAVLAAHGDGRATADALVASFEAVRALRPKPSGDVAAKLAMRLAQAQTGETAPIAAARDLAAILAAQAAMIAAVTASTSAAVVAAS</sequence>
<organism evidence="1 2">
    <name type="scientific">Maricaulis virginensis</name>
    <dbReference type="NCBI Taxonomy" id="144022"/>
    <lineage>
        <taxon>Bacteria</taxon>
        <taxon>Pseudomonadati</taxon>
        <taxon>Pseudomonadota</taxon>
        <taxon>Alphaproteobacteria</taxon>
        <taxon>Maricaulales</taxon>
        <taxon>Maricaulaceae</taxon>
        <taxon>Maricaulis</taxon>
    </lineage>
</organism>
<reference evidence="1" key="1">
    <citation type="journal article" date="2014" name="Int. J. Syst. Evol. Microbiol.">
        <title>Complete genome sequence of Corynebacterium casei LMG S-19264T (=DSM 44701T), isolated from a smear-ripened cheese.</title>
        <authorList>
            <consortium name="US DOE Joint Genome Institute (JGI-PGF)"/>
            <person name="Walter F."/>
            <person name="Albersmeier A."/>
            <person name="Kalinowski J."/>
            <person name="Ruckert C."/>
        </authorList>
    </citation>
    <scope>NUCLEOTIDE SEQUENCE</scope>
    <source>
        <strain evidence="1">VKM B-1513</strain>
    </source>
</reference>
<comment type="caution">
    <text evidence="1">The sequence shown here is derived from an EMBL/GenBank/DDBJ whole genome shotgun (WGS) entry which is preliminary data.</text>
</comment>
<reference evidence="1" key="2">
    <citation type="submission" date="2023-01" db="EMBL/GenBank/DDBJ databases">
        <authorList>
            <person name="Sun Q."/>
            <person name="Evtushenko L."/>
        </authorList>
    </citation>
    <scope>NUCLEOTIDE SEQUENCE</scope>
    <source>
        <strain evidence="1">VKM B-1513</strain>
    </source>
</reference>
<proteinExistence type="predicted"/>
<gene>
    <name evidence="1" type="ORF">GCM10017621_16100</name>
</gene>
<keyword evidence="2" id="KW-1185">Reference proteome</keyword>
<name>A0A9W6IM72_9PROT</name>
<evidence type="ECO:0000313" key="1">
    <source>
        <dbReference type="EMBL" id="GLK52102.1"/>
    </source>
</evidence>
<protein>
    <submittedName>
        <fullName evidence="1">Uncharacterized protein</fullName>
    </submittedName>
</protein>
<dbReference type="EMBL" id="BSFE01000003">
    <property type="protein sequence ID" value="GLK52102.1"/>
    <property type="molecule type" value="Genomic_DNA"/>
</dbReference>
<evidence type="ECO:0000313" key="2">
    <source>
        <dbReference type="Proteomes" id="UP001143486"/>
    </source>
</evidence>
<dbReference type="Proteomes" id="UP001143486">
    <property type="component" value="Unassembled WGS sequence"/>
</dbReference>
<dbReference type="AlphaFoldDB" id="A0A9W6IM72"/>